<evidence type="ECO:0000256" key="2">
    <source>
        <dbReference type="ARBA" id="ARBA00008937"/>
    </source>
</evidence>
<evidence type="ECO:0000256" key="3">
    <source>
        <dbReference type="ARBA" id="ARBA00014314"/>
    </source>
</evidence>
<evidence type="ECO:0000256" key="6">
    <source>
        <dbReference type="ARBA" id="ARBA00022787"/>
    </source>
</evidence>
<name>A0A9P6FZ25_9FUNG</name>
<organism evidence="14 15">
    <name type="scientific">Lunasporangiospora selenospora</name>
    <dbReference type="NCBI Taxonomy" id="979761"/>
    <lineage>
        <taxon>Eukaryota</taxon>
        <taxon>Fungi</taxon>
        <taxon>Fungi incertae sedis</taxon>
        <taxon>Mucoromycota</taxon>
        <taxon>Mortierellomycotina</taxon>
        <taxon>Mortierellomycetes</taxon>
        <taxon>Mortierellales</taxon>
        <taxon>Mortierellaceae</taxon>
        <taxon>Lunasporangiospora</taxon>
    </lineage>
</organism>
<evidence type="ECO:0000256" key="13">
    <source>
        <dbReference type="SAM" id="Phobius"/>
    </source>
</evidence>
<evidence type="ECO:0000256" key="10">
    <source>
        <dbReference type="ARBA" id="ARBA00023136"/>
    </source>
</evidence>
<dbReference type="InterPro" id="IPR016543">
    <property type="entry name" value="Fis1"/>
</dbReference>
<dbReference type="PANTHER" id="PTHR13247:SF0">
    <property type="entry name" value="MITOCHONDRIAL FISSION 1 PROTEIN"/>
    <property type="match status" value="1"/>
</dbReference>
<dbReference type="InterPro" id="IPR033745">
    <property type="entry name" value="Fis1_cytosol"/>
</dbReference>
<feature type="transmembrane region" description="Helical" evidence="13">
    <location>
        <begin position="126"/>
        <end position="148"/>
    </location>
</feature>
<dbReference type="Gene3D" id="1.25.40.10">
    <property type="entry name" value="Tetratricopeptide repeat domain"/>
    <property type="match status" value="1"/>
</dbReference>
<comment type="similarity">
    <text evidence="2 12">Belongs to the FIS1 family.</text>
</comment>
<dbReference type="GO" id="GO:0005778">
    <property type="term" value="C:peroxisomal membrane"/>
    <property type="evidence" value="ECO:0007669"/>
    <property type="project" value="TreeGrafter"/>
</dbReference>
<dbReference type="AlphaFoldDB" id="A0A9P6FZ25"/>
<keyword evidence="5" id="KW-0677">Repeat</keyword>
<keyword evidence="8 13" id="KW-1133">Transmembrane helix</keyword>
<dbReference type="CDD" id="cd12212">
    <property type="entry name" value="Fis1"/>
    <property type="match status" value="1"/>
</dbReference>
<proteinExistence type="inferred from homology"/>
<dbReference type="GO" id="GO:0000266">
    <property type="term" value="P:mitochondrial fission"/>
    <property type="evidence" value="ECO:0007669"/>
    <property type="project" value="UniProtKB-UniRule"/>
</dbReference>
<reference evidence="14" key="1">
    <citation type="journal article" date="2020" name="Fungal Divers.">
        <title>Resolving the Mortierellaceae phylogeny through synthesis of multi-gene phylogenetics and phylogenomics.</title>
        <authorList>
            <person name="Vandepol N."/>
            <person name="Liber J."/>
            <person name="Desiro A."/>
            <person name="Na H."/>
            <person name="Kennedy M."/>
            <person name="Barry K."/>
            <person name="Grigoriev I.V."/>
            <person name="Miller A.N."/>
            <person name="O'Donnell K."/>
            <person name="Stajich J.E."/>
            <person name="Bonito G."/>
        </authorList>
    </citation>
    <scope>NUCLEOTIDE SEQUENCE</scope>
    <source>
        <strain evidence="14">KOD1015</strain>
    </source>
</reference>
<keyword evidence="4 13" id="KW-0812">Transmembrane</keyword>
<sequence>MAESNLPSMSDADTCLSDSQLEVLRKQYVREGEYVTEQTRFNYAWGLIKSKNRREQTQGVLLLTDIYREVPDRRRECLFYLALGHFKLGNYNDARKFNESLLEFEPTNGQALALRREIDDRVAQEGYIGMAIVGGVVAVGTLVLTALLKKK</sequence>
<protein>
    <recommendedName>
        <fullName evidence="3 12">Mitochondrial fission 1 protein</fullName>
    </recommendedName>
</protein>
<evidence type="ECO:0000256" key="8">
    <source>
        <dbReference type="ARBA" id="ARBA00022989"/>
    </source>
</evidence>
<keyword evidence="10 12" id="KW-0472">Membrane</keyword>
<accession>A0A9P6FZ25</accession>
<evidence type="ECO:0000256" key="5">
    <source>
        <dbReference type="ARBA" id="ARBA00022737"/>
    </source>
</evidence>
<evidence type="ECO:0000256" key="1">
    <source>
        <dbReference type="ARBA" id="ARBA00004572"/>
    </source>
</evidence>
<keyword evidence="7" id="KW-0802">TPR repeat</keyword>
<comment type="function">
    <text evidence="11">Has a role in mitochondrial fission. Has a role in outer membrane fission but not matrix separation.</text>
</comment>
<evidence type="ECO:0000313" key="15">
    <source>
        <dbReference type="Proteomes" id="UP000780801"/>
    </source>
</evidence>
<evidence type="ECO:0000313" key="14">
    <source>
        <dbReference type="EMBL" id="KAF9583816.1"/>
    </source>
</evidence>
<dbReference type="EMBL" id="JAABOA010000580">
    <property type="protein sequence ID" value="KAF9583816.1"/>
    <property type="molecule type" value="Genomic_DNA"/>
</dbReference>
<dbReference type="InterPro" id="IPR011990">
    <property type="entry name" value="TPR-like_helical_dom_sf"/>
</dbReference>
<comment type="subcellular location">
    <subcellularLocation>
        <location evidence="1">Mitochondrion outer membrane</location>
        <topology evidence="1">Single-pass membrane protein</topology>
    </subcellularLocation>
</comment>
<evidence type="ECO:0000256" key="12">
    <source>
        <dbReference type="PIRNR" id="PIRNR008835"/>
    </source>
</evidence>
<dbReference type="OrthoDB" id="421154at2759"/>
<evidence type="ECO:0000256" key="9">
    <source>
        <dbReference type="ARBA" id="ARBA00023128"/>
    </source>
</evidence>
<dbReference type="Proteomes" id="UP000780801">
    <property type="component" value="Unassembled WGS sequence"/>
</dbReference>
<dbReference type="InterPro" id="IPR028058">
    <property type="entry name" value="Fis1_TPR_N"/>
</dbReference>
<evidence type="ECO:0000256" key="7">
    <source>
        <dbReference type="ARBA" id="ARBA00022803"/>
    </source>
</evidence>
<keyword evidence="6 12" id="KW-1000">Mitochondrion outer membrane</keyword>
<dbReference type="PIRSF" id="PIRSF008835">
    <property type="entry name" value="TPR_repeat_11_Fis1"/>
    <property type="match status" value="1"/>
</dbReference>
<comment type="domain">
    <text evidence="12">The C-terminus is required for mitochondrial localization, while the N-terminus is necessary for mitochondrial fission.</text>
</comment>
<dbReference type="InterPro" id="IPR028061">
    <property type="entry name" value="Fis1_TPR_C"/>
</dbReference>
<comment type="caution">
    <text evidence="14">The sequence shown here is derived from an EMBL/GenBank/DDBJ whole genome shotgun (WGS) entry which is preliminary data.</text>
</comment>
<keyword evidence="9 12" id="KW-0496">Mitochondrion</keyword>
<keyword evidence="15" id="KW-1185">Reference proteome</keyword>
<dbReference type="SUPFAM" id="SSF48452">
    <property type="entry name" value="TPR-like"/>
    <property type="match status" value="1"/>
</dbReference>
<dbReference type="GO" id="GO:0000422">
    <property type="term" value="P:autophagy of mitochondrion"/>
    <property type="evidence" value="ECO:0007669"/>
    <property type="project" value="TreeGrafter"/>
</dbReference>
<gene>
    <name evidence="14" type="primary">FIS1</name>
    <name evidence="14" type="ORF">BGW38_008435</name>
</gene>
<dbReference type="GO" id="GO:0005741">
    <property type="term" value="C:mitochondrial outer membrane"/>
    <property type="evidence" value="ECO:0007669"/>
    <property type="project" value="UniProtKB-SubCell"/>
</dbReference>
<dbReference type="FunFam" id="1.25.40.10:FF:000179">
    <property type="entry name" value="Mitochondrial fission 1 protein"/>
    <property type="match status" value="1"/>
</dbReference>
<dbReference type="Pfam" id="PF14853">
    <property type="entry name" value="Fis1_TPR_C"/>
    <property type="match status" value="1"/>
</dbReference>
<evidence type="ECO:0000256" key="4">
    <source>
        <dbReference type="ARBA" id="ARBA00022692"/>
    </source>
</evidence>
<dbReference type="PANTHER" id="PTHR13247">
    <property type="entry name" value="TETRATRICOPEPTIDE REPEAT PROTEIN 11 TPR REPEAT PROTEIN 11"/>
    <property type="match status" value="1"/>
</dbReference>
<dbReference type="GO" id="GO:0016559">
    <property type="term" value="P:peroxisome fission"/>
    <property type="evidence" value="ECO:0007669"/>
    <property type="project" value="TreeGrafter"/>
</dbReference>
<evidence type="ECO:0000256" key="11">
    <source>
        <dbReference type="ARBA" id="ARBA00025016"/>
    </source>
</evidence>
<dbReference type="Pfam" id="PF14852">
    <property type="entry name" value="Fis1_TPR_N"/>
    <property type="match status" value="1"/>
</dbReference>